<evidence type="ECO:0000313" key="9">
    <source>
        <dbReference type="Proteomes" id="UP001230156"/>
    </source>
</evidence>
<dbReference type="InterPro" id="IPR037185">
    <property type="entry name" value="EmrE-like"/>
</dbReference>
<keyword evidence="9" id="KW-1185">Reference proteome</keyword>
<comment type="caution">
    <text evidence="8">The sequence shown here is derived from an EMBL/GenBank/DDBJ whole genome shotgun (WGS) entry which is preliminary data.</text>
</comment>
<dbReference type="Proteomes" id="UP001230156">
    <property type="component" value="Unassembled WGS sequence"/>
</dbReference>
<dbReference type="SUPFAM" id="SSF103481">
    <property type="entry name" value="Multidrug resistance efflux transporter EmrE"/>
    <property type="match status" value="2"/>
</dbReference>
<comment type="similarity">
    <text evidence="2">Belongs to the EamA transporter family.</text>
</comment>
<feature type="transmembrane region" description="Helical" evidence="6">
    <location>
        <begin position="260"/>
        <end position="292"/>
    </location>
</feature>
<sequence>MTLSFAVPRAADHRIAGMIHGAIGMAIFAGSLPATRVAVLGLDAIFITAGRAAGAGILAVILLTATRQKLPARADIIPLLVVAGGVVLGFPLLTALALRSVPAAHTIVFIGLLPLATALFAVLRATEKPRPAFWLWAGAGSAAVCLYALWHSTGGFAAPDLLMLTAVVVCGLGYAEGSRLAKRLGSWQVICWALVLSLPVSLPATLATLPVDTASVALPAWLGFAYVTLFSMFIGFFFWYRGLALGGIARVSQIQLFQPFLGLALAALVLGETVSPDIAVVAVVIGLCVWQARKHA</sequence>
<comment type="subcellular location">
    <subcellularLocation>
        <location evidence="1">Membrane</location>
        <topology evidence="1">Multi-pass membrane protein</topology>
    </subcellularLocation>
</comment>
<feature type="transmembrane region" description="Helical" evidence="6">
    <location>
        <begin position="156"/>
        <end position="175"/>
    </location>
</feature>
<gene>
    <name evidence="8" type="ORF">Q8A70_26880</name>
</gene>
<keyword evidence="4 6" id="KW-1133">Transmembrane helix</keyword>
<feature type="domain" description="EamA" evidence="7">
    <location>
        <begin position="160"/>
        <end position="287"/>
    </location>
</feature>
<evidence type="ECO:0000259" key="7">
    <source>
        <dbReference type="Pfam" id="PF00892"/>
    </source>
</evidence>
<evidence type="ECO:0000256" key="2">
    <source>
        <dbReference type="ARBA" id="ARBA00007362"/>
    </source>
</evidence>
<keyword evidence="3 6" id="KW-0812">Transmembrane</keyword>
<dbReference type="EMBL" id="JAUYVI010000010">
    <property type="protein sequence ID" value="MDQ7251339.1"/>
    <property type="molecule type" value="Genomic_DNA"/>
</dbReference>
<feature type="domain" description="EamA" evidence="7">
    <location>
        <begin position="17"/>
        <end position="146"/>
    </location>
</feature>
<name>A0ABU0YUF1_9PROT</name>
<reference evidence="9" key="1">
    <citation type="submission" date="2023-08" db="EMBL/GenBank/DDBJ databases">
        <title>Rhodospirillaceae gen. nov., a novel taxon isolated from the Yangtze River Yuezi River estuary sludge.</title>
        <authorList>
            <person name="Ruan L."/>
        </authorList>
    </citation>
    <scope>NUCLEOTIDE SEQUENCE [LARGE SCALE GENOMIC DNA]</scope>
    <source>
        <strain evidence="9">R-7</strain>
    </source>
</reference>
<accession>A0ABU0YUF1</accession>
<feature type="transmembrane region" description="Helical" evidence="6">
    <location>
        <begin position="15"/>
        <end position="32"/>
    </location>
</feature>
<dbReference type="RefSeq" id="WP_379961612.1">
    <property type="nucleotide sequence ID" value="NZ_JAUYVI010000010.1"/>
</dbReference>
<feature type="transmembrane region" description="Helical" evidence="6">
    <location>
        <begin position="218"/>
        <end position="240"/>
    </location>
</feature>
<evidence type="ECO:0000256" key="5">
    <source>
        <dbReference type="ARBA" id="ARBA00023136"/>
    </source>
</evidence>
<dbReference type="Pfam" id="PF00892">
    <property type="entry name" value="EamA"/>
    <property type="match status" value="2"/>
</dbReference>
<protein>
    <submittedName>
        <fullName evidence="8">DMT family transporter</fullName>
    </submittedName>
</protein>
<feature type="transmembrane region" description="Helical" evidence="6">
    <location>
        <begin position="44"/>
        <end position="64"/>
    </location>
</feature>
<dbReference type="InterPro" id="IPR050638">
    <property type="entry name" value="AA-Vitamin_Transporters"/>
</dbReference>
<feature type="transmembrane region" description="Helical" evidence="6">
    <location>
        <begin position="132"/>
        <end position="150"/>
    </location>
</feature>
<proteinExistence type="inferred from homology"/>
<feature type="transmembrane region" description="Helical" evidence="6">
    <location>
        <begin position="103"/>
        <end position="123"/>
    </location>
</feature>
<dbReference type="InterPro" id="IPR000620">
    <property type="entry name" value="EamA_dom"/>
</dbReference>
<organism evidence="8 9">
    <name type="scientific">Dongia sedimenti</name>
    <dbReference type="NCBI Taxonomy" id="3064282"/>
    <lineage>
        <taxon>Bacteria</taxon>
        <taxon>Pseudomonadati</taxon>
        <taxon>Pseudomonadota</taxon>
        <taxon>Alphaproteobacteria</taxon>
        <taxon>Rhodospirillales</taxon>
        <taxon>Dongiaceae</taxon>
        <taxon>Dongia</taxon>
    </lineage>
</organism>
<dbReference type="PANTHER" id="PTHR32322">
    <property type="entry name" value="INNER MEMBRANE TRANSPORTER"/>
    <property type="match status" value="1"/>
</dbReference>
<dbReference type="PANTHER" id="PTHR32322:SF2">
    <property type="entry name" value="EAMA DOMAIN-CONTAINING PROTEIN"/>
    <property type="match status" value="1"/>
</dbReference>
<evidence type="ECO:0000256" key="3">
    <source>
        <dbReference type="ARBA" id="ARBA00022692"/>
    </source>
</evidence>
<feature type="transmembrane region" description="Helical" evidence="6">
    <location>
        <begin position="187"/>
        <end position="206"/>
    </location>
</feature>
<evidence type="ECO:0000313" key="8">
    <source>
        <dbReference type="EMBL" id="MDQ7251339.1"/>
    </source>
</evidence>
<evidence type="ECO:0000256" key="4">
    <source>
        <dbReference type="ARBA" id="ARBA00022989"/>
    </source>
</evidence>
<evidence type="ECO:0000256" key="6">
    <source>
        <dbReference type="SAM" id="Phobius"/>
    </source>
</evidence>
<evidence type="ECO:0000256" key="1">
    <source>
        <dbReference type="ARBA" id="ARBA00004141"/>
    </source>
</evidence>
<keyword evidence="5 6" id="KW-0472">Membrane</keyword>
<feature type="transmembrane region" description="Helical" evidence="6">
    <location>
        <begin position="76"/>
        <end position="97"/>
    </location>
</feature>